<keyword evidence="2" id="KW-1185">Reference proteome</keyword>
<dbReference type="Proteomes" id="UP000499080">
    <property type="component" value="Unassembled WGS sequence"/>
</dbReference>
<reference evidence="1 2" key="1">
    <citation type="journal article" date="2019" name="Sci. Rep.">
        <title>Orb-weaving spider Araneus ventricosus genome elucidates the spidroin gene catalogue.</title>
        <authorList>
            <person name="Kono N."/>
            <person name="Nakamura H."/>
            <person name="Ohtoshi R."/>
            <person name="Moran D.A.P."/>
            <person name="Shinohara A."/>
            <person name="Yoshida Y."/>
            <person name="Fujiwara M."/>
            <person name="Mori M."/>
            <person name="Tomita M."/>
            <person name="Arakawa K."/>
        </authorList>
    </citation>
    <scope>NUCLEOTIDE SEQUENCE [LARGE SCALE GENOMIC DNA]</scope>
</reference>
<evidence type="ECO:0000313" key="2">
    <source>
        <dbReference type="Proteomes" id="UP000499080"/>
    </source>
</evidence>
<protein>
    <submittedName>
        <fullName evidence="1">Uncharacterized protein</fullName>
    </submittedName>
</protein>
<organism evidence="1 2">
    <name type="scientific">Araneus ventricosus</name>
    <name type="common">Orbweaver spider</name>
    <name type="synonym">Epeira ventricosa</name>
    <dbReference type="NCBI Taxonomy" id="182803"/>
    <lineage>
        <taxon>Eukaryota</taxon>
        <taxon>Metazoa</taxon>
        <taxon>Ecdysozoa</taxon>
        <taxon>Arthropoda</taxon>
        <taxon>Chelicerata</taxon>
        <taxon>Arachnida</taxon>
        <taxon>Araneae</taxon>
        <taxon>Araneomorphae</taxon>
        <taxon>Entelegynae</taxon>
        <taxon>Araneoidea</taxon>
        <taxon>Araneidae</taxon>
        <taxon>Araneus</taxon>
    </lineage>
</organism>
<name>A0A4Y2Q3K9_ARAVE</name>
<sequence>MSTPGNAGKPATIYDVAELVGRAFPLAFTPNMTSGFRVTGLHPLYEDRFLPLILWKKVMWKSPHPVLTGGPERQLRKLAFGIDCLITMLVKPTHRNETVALIILY</sequence>
<dbReference type="AlphaFoldDB" id="A0A4Y2Q3K9"/>
<dbReference type="EMBL" id="BGPR01219145">
    <property type="protein sequence ID" value="GBN58738.1"/>
    <property type="molecule type" value="Genomic_DNA"/>
</dbReference>
<gene>
    <name evidence="1" type="ORF">AVEN_79863_1</name>
</gene>
<comment type="caution">
    <text evidence="1">The sequence shown here is derived from an EMBL/GenBank/DDBJ whole genome shotgun (WGS) entry which is preliminary data.</text>
</comment>
<evidence type="ECO:0000313" key="1">
    <source>
        <dbReference type="EMBL" id="GBN58738.1"/>
    </source>
</evidence>
<accession>A0A4Y2Q3K9</accession>
<proteinExistence type="predicted"/>
<dbReference type="OrthoDB" id="4327074at2759"/>